<evidence type="ECO:0000259" key="13">
    <source>
        <dbReference type="PROSITE" id="PS50929"/>
    </source>
</evidence>
<gene>
    <name evidence="14" type="primary">aprD</name>
    <name evidence="14" type="ORF">Bhyg_00101</name>
</gene>
<dbReference type="PROSITE" id="PS00211">
    <property type="entry name" value="ABC_TRANSPORTER_1"/>
    <property type="match status" value="1"/>
</dbReference>
<evidence type="ECO:0000313" key="14">
    <source>
        <dbReference type="EMBL" id="KAJ6644906.1"/>
    </source>
</evidence>
<dbReference type="AlphaFoldDB" id="A0A9Q0N706"/>
<dbReference type="InterPro" id="IPR006144">
    <property type="entry name" value="Secretion_HlyD_CS"/>
</dbReference>
<dbReference type="InterPro" id="IPR003439">
    <property type="entry name" value="ABC_transporter-like_ATP-bd"/>
</dbReference>
<keyword evidence="8 11" id="KW-1133">Transmembrane helix</keyword>
<dbReference type="GO" id="GO:0008233">
    <property type="term" value="F:peptidase activity"/>
    <property type="evidence" value="ECO:0007669"/>
    <property type="project" value="UniProtKB-KW"/>
</dbReference>
<evidence type="ECO:0000256" key="2">
    <source>
        <dbReference type="ARBA" id="ARBA00004167"/>
    </source>
</evidence>
<dbReference type="Pfam" id="PF26002">
    <property type="entry name" value="Beta-barrel_AprE"/>
    <property type="match status" value="1"/>
</dbReference>
<evidence type="ECO:0000313" key="15">
    <source>
        <dbReference type="Proteomes" id="UP001151699"/>
    </source>
</evidence>
<dbReference type="Gene3D" id="1.20.1560.10">
    <property type="entry name" value="ABC transporter type 1, transmembrane domain"/>
    <property type="match status" value="1"/>
</dbReference>
<dbReference type="Pfam" id="PF25994">
    <property type="entry name" value="HH_AprE"/>
    <property type="match status" value="1"/>
</dbReference>
<comment type="similarity">
    <text evidence="3">Belongs to the membrane fusion protein (MFP) (TC 8.A.1) family.</text>
</comment>
<dbReference type="Pfam" id="PF00005">
    <property type="entry name" value="ABC_tran"/>
    <property type="match status" value="1"/>
</dbReference>
<feature type="coiled-coil region" evidence="10">
    <location>
        <begin position="695"/>
        <end position="729"/>
    </location>
</feature>
<dbReference type="NCBIfam" id="TIGR01842">
    <property type="entry name" value="type_I_sec_PrtD"/>
    <property type="match status" value="1"/>
</dbReference>
<evidence type="ECO:0000256" key="5">
    <source>
        <dbReference type="ARBA" id="ARBA00022692"/>
    </source>
</evidence>
<comment type="subcellular location">
    <subcellularLocation>
        <location evidence="1">Membrane</location>
        <topology evidence="1">Multi-pass membrane protein</topology>
    </subcellularLocation>
    <subcellularLocation>
        <location evidence="2">Membrane</location>
        <topology evidence="2">Single-pass membrane protein</topology>
    </subcellularLocation>
</comment>
<dbReference type="InterPro" id="IPR010129">
    <property type="entry name" value="T1SS_HlyD"/>
</dbReference>
<organism evidence="14 15">
    <name type="scientific">Pseudolycoriella hygida</name>
    <dbReference type="NCBI Taxonomy" id="35572"/>
    <lineage>
        <taxon>Eukaryota</taxon>
        <taxon>Metazoa</taxon>
        <taxon>Ecdysozoa</taxon>
        <taxon>Arthropoda</taxon>
        <taxon>Hexapoda</taxon>
        <taxon>Insecta</taxon>
        <taxon>Pterygota</taxon>
        <taxon>Neoptera</taxon>
        <taxon>Endopterygota</taxon>
        <taxon>Diptera</taxon>
        <taxon>Nematocera</taxon>
        <taxon>Sciaroidea</taxon>
        <taxon>Sciaridae</taxon>
        <taxon>Pseudolycoriella</taxon>
    </lineage>
</organism>
<dbReference type="Proteomes" id="UP001151699">
    <property type="component" value="Chromosome A"/>
</dbReference>
<evidence type="ECO:0000256" key="10">
    <source>
        <dbReference type="SAM" id="Coils"/>
    </source>
</evidence>
<dbReference type="SUPFAM" id="SSF90123">
    <property type="entry name" value="ABC transporter transmembrane region"/>
    <property type="match status" value="1"/>
</dbReference>
<dbReference type="InterPro" id="IPR036640">
    <property type="entry name" value="ABC1_TM_sf"/>
</dbReference>
<name>A0A9Q0N706_9DIPT</name>
<dbReference type="Gene3D" id="3.40.50.300">
    <property type="entry name" value="P-loop containing nucleotide triphosphate hydrolases"/>
    <property type="match status" value="1"/>
</dbReference>
<reference evidence="14" key="1">
    <citation type="submission" date="2022-07" db="EMBL/GenBank/DDBJ databases">
        <authorList>
            <person name="Trinca V."/>
            <person name="Uliana J.V.C."/>
            <person name="Torres T.T."/>
            <person name="Ward R.J."/>
            <person name="Monesi N."/>
        </authorList>
    </citation>
    <scope>NUCLEOTIDE SEQUENCE</scope>
    <source>
        <strain evidence="14">HSMRA1968</strain>
        <tissue evidence="14">Whole embryos</tissue>
    </source>
</reference>
<dbReference type="InterPro" id="IPR058781">
    <property type="entry name" value="HH_AprE-like"/>
</dbReference>
<dbReference type="GO" id="GO:0006508">
    <property type="term" value="P:proteolysis"/>
    <property type="evidence" value="ECO:0007669"/>
    <property type="project" value="UniProtKB-KW"/>
</dbReference>
<dbReference type="SMART" id="SM00382">
    <property type="entry name" value="AAA"/>
    <property type="match status" value="1"/>
</dbReference>
<keyword evidence="14" id="KW-0645">Protease</keyword>
<sequence>MKNNNASGKNFKSQNPLNDAIASATRVNTAASQLLRDFQTVKTFLTSTGINTLFDAPWSIIYVIVIFLIHPYIGILTVVGAIIIVSTAFFNAAATNRTLGEATEFSIKGMVQADIANRNSEVVEAMGMMKNVTANWHKFNIATLEKQSIASYRNGAISNFSRFIRNIMQMLVTGIGAYVVVSTRGEAMTTGGMIMSSIIVGRALAPFDNAIELWKSMSGAIKSYKNINHLFSTFASRDESMPIPNVEGYLTVEDIYYAVPTPAYVPQPPVPRYILKGVSFSMVPGEILAIIGPSAAGKSTLSKVLVGVWKATSGNVRLDGGEIYRWNREDFGKHVGYLPQGIELFSGSIKQNIARMMENPDPEKVIEAAKLAGAHEMILRLPDAYDTDIGPTGSNLSGGQKQRVGLARAFYGNPKLIILDEPNANLDEAGEVALSNCLKQAKARGIAVLVISHRPSVLSVVDKVLVLQDGVVALYGTPEEMHNRIKMLKSEQLKQLLSLQKDFINNKRAKKSILSPSVVASVSKAIQNILYYLDRFINFVTKKTDDNRNDVVQAARSPILFGTYVIIFFVLIGGVWGSCAPLDSAAVASGIVVANSSRKVIQHQEGGIVANIFVNLGDHVKAGDKLLELEDVRIKSQYESNLSQYRHALATESRLIAERDGKEKIEFPELLQNDINMPEVARILHTQERLFFSKKEVYNSEKNSYQQKIQQLNKKIEGLEAKKIAITKNLEVHRDRLKAVNILLKKGFAHKAALLEVEAKEISLKSEVAMTDTEIEGTRHAISDNEIAIINLQNKYTERSLTELKEAQSQAAHLKEQVNAYKDSLNRVIIRSPVDGIVNVLSIHTIGGVVKPGEPILEIAPINDMLIIEAYVPSRLIDSVHEGLKAKIRFSAFKSRTTPLFSGKVVKLSPDIVSDKSQKAAESVYIARIEINMEEFNRIAKARNLELLPGMQAEVQIITGTRTLLRYLLDPITDTMFRAFTEK</sequence>
<keyword evidence="7 14" id="KW-0067">ATP-binding</keyword>
<dbReference type="OrthoDB" id="8114755at2759"/>
<keyword evidence="10" id="KW-0175">Coiled coil</keyword>
<evidence type="ECO:0000256" key="1">
    <source>
        <dbReference type="ARBA" id="ARBA00004141"/>
    </source>
</evidence>
<keyword evidence="4" id="KW-0813">Transport</keyword>
<evidence type="ECO:0000256" key="3">
    <source>
        <dbReference type="ARBA" id="ARBA00009477"/>
    </source>
</evidence>
<dbReference type="Gene3D" id="2.40.30.170">
    <property type="match status" value="1"/>
</dbReference>
<feature type="domain" description="ABC transporter" evidence="12">
    <location>
        <begin position="250"/>
        <end position="494"/>
    </location>
</feature>
<evidence type="ECO:0000256" key="7">
    <source>
        <dbReference type="ARBA" id="ARBA00022840"/>
    </source>
</evidence>
<evidence type="ECO:0000256" key="11">
    <source>
        <dbReference type="SAM" id="Phobius"/>
    </source>
</evidence>
<dbReference type="GO" id="GO:0015421">
    <property type="term" value="F:ABC-type oligopeptide transporter activity"/>
    <property type="evidence" value="ECO:0007669"/>
    <property type="project" value="TreeGrafter"/>
</dbReference>
<dbReference type="InterPro" id="IPR039421">
    <property type="entry name" value="Type_1_exporter"/>
</dbReference>
<dbReference type="GO" id="GO:0016020">
    <property type="term" value="C:membrane"/>
    <property type="evidence" value="ECO:0007669"/>
    <property type="project" value="UniProtKB-SubCell"/>
</dbReference>
<feature type="coiled-coil region" evidence="10">
    <location>
        <begin position="797"/>
        <end position="824"/>
    </location>
</feature>
<dbReference type="PROSITE" id="PS50929">
    <property type="entry name" value="ABC_TM1F"/>
    <property type="match status" value="1"/>
</dbReference>
<dbReference type="PROSITE" id="PS00543">
    <property type="entry name" value="HLYD_FAMILY"/>
    <property type="match status" value="1"/>
</dbReference>
<keyword evidence="15" id="KW-1185">Reference proteome</keyword>
<keyword evidence="5 11" id="KW-0812">Transmembrane</keyword>
<evidence type="ECO:0000256" key="9">
    <source>
        <dbReference type="ARBA" id="ARBA00023136"/>
    </source>
</evidence>
<dbReference type="PROSITE" id="PS50893">
    <property type="entry name" value="ABC_TRANSPORTER_2"/>
    <property type="match status" value="1"/>
</dbReference>
<dbReference type="InterPro" id="IPR003593">
    <property type="entry name" value="AAA+_ATPase"/>
</dbReference>
<evidence type="ECO:0000259" key="12">
    <source>
        <dbReference type="PROSITE" id="PS50893"/>
    </source>
</evidence>
<dbReference type="EMBL" id="WJQU01000001">
    <property type="protein sequence ID" value="KAJ6644906.1"/>
    <property type="molecule type" value="Genomic_DNA"/>
</dbReference>
<dbReference type="GO" id="GO:0016887">
    <property type="term" value="F:ATP hydrolysis activity"/>
    <property type="evidence" value="ECO:0007669"/>
    <property type="project" value="InterPro"/>
</dbReference>
<dbReference type="InterPro" id="IPR027417">
    <property type="entry name" value="P-loop_NTPase"/>
</dbReference>
<evidence type="ECO:0000256" key="6">
    <source>
        <dbReference type="ARBA" id="ARBA00022741"/>
    </source>
</evidence>
<dbReference type="InterPro" id="IPR010128">
    <property type="entry name" value="ATPase_T1SS_PrtD-like"/>
</dbReference>
<dbReference type="GO" id="GO:0005524">
    <property type="term" value="F:ATP binding"/>
    <property type="evidence" value="ECO:0007669"/>
    <property type="project" value="UniProtKB-KW"/>
</dbReference>
<keyword evidence="6" id="KW-0547">Nucleotide-binding</keyword>
<feature type="transmembrane region" description="Helical" evidence="11">
    <location>
        <begin position="163"/>
        <end position="181"/>
    </location>
</feature>
<dbReference type="SUPFAM" id="SSF52540">
    <property type="entry name" value="P-loop containing nucleoside triphosphate hydrolases"/>
    <property type="match status" value="1"/>
</dbReference>
<dbReference type="InterPro" id="IPR011527">
    <property type="entry name" value="ABC1_TM_dom"/>
</dbReference>
<dbReference type="NCBIfam" id="TIGR01843">
    <property type="entry name" value="type_I_hlyD"/>
    <property type="match status" value="1"/>
</dbReference>
<comment type="caution">
    <text evidence="14">The sequence shown here is derived from an EMBL/GenBank/DDBJ whole genome shotgun (WGS) entry which is preliminary data.</text>
</comment>
<dbReference type="InterPro" id="IPR017871">
    <property type="entry name" value="ABC_transporter-like_CS"/>
</dbReference>
<evidence type="ECO:0000256" key="8">
    <source>
        <dbReference type="ARBA" id="ARBA00022989"/>
    </source>
</evidence>
<feature type="domain" description="ABC transmembrane type-1" evidence="13">
    <location>
        <begin position="32"/>
        <end position="219"/>
    </location>
</feature>
<dbReference type="GO" id="GO:0030253">
    <property type="term" value="P:protein secretion by the type I secretion system"/>
    <property type="evidence" value="ECO:0007669"/>
    <property type="project" value="InterPro"/>
</dbReference>
<keyword evidence="14" id="KW-0378">Hydrolase</keyword>
<dbReference type="PRINTS" id="PR01490">
    <property type="entry name" value="RTXTOXIND"/>
</dbReference>
<feature type="transmembrane region" description="Helical" evidence="11">
    <location>
        <begin position="60"/>
        <end position="90"/>
    </location>
</feature>
<keyword evidence="9 11" id="KW-0472">Membrane</keyword>
<dbReference type="PANTHER" id="PTHR43394:SF1">
    <property type="entry name" value="ATP-BINDING CASSETTE SUB-FAMILY B MEMBER 10, MITOCHONDRIAL"/>
    <property type="match status" value="1"/>
</dbReference>
<proteinExistence type="inferred from homology"/>
<dbReference type="PANTHER" id="PTHR43394">
    <property type="entry name" value="ATP-DEPENDENT PERMEASE MDL1, MITOCHONDRIAL"/>
    <property type="match status" value="1"/>
</dbReference>
<dbReference type="InterPro" id="IPR058982">
    <property type="entry name" value="Beta-barrel_AprE"/>
</dbReference>
<evidence type="ECO:0000256" key="4">
    <source>
        <dbReference type="ARBA" id="ARBA00022448"/>
    </source>
</evidence>
<accession>A0A9Q0N706</accession>
<protein>
    <submittedName>
        <fullName evidence="14">Alkaline protease secretion ATP-binding protein AprD</fullName>
    </submittedName>
</protein>